<comment type="caution">
    <text evidence="2">The sequence shown here is derived from an EMBL/GenBank/DDBJ whole genome shotgun (WGS) entry which is preliminary data.</text>
</comment>
<reference evidence="2" key="1">
    <citation type="submission" date="2021-01" db="EMBL/GenBank/DDBJ databases">
        <title>Genomic Encyclopedia of Type Strains, Phase IV (KMG-IV): sequencing the most valuable type-strain genomes for metagenomic binning, comparative biology and taxonomic classification.</title>
        <authorList>
            <person name="Goeker M."/>
        </authorList>
    </citation>
    <scope>NUCLEOTIDE SEQUENCE</scope>
    <source>
        <strain evidence="2">DSM 21943</strain>
    </source>
</reference>
<dbReference type="NCBIfam" id="TIGR00762">
    <property type="entry name" value="DegV"/>
    <property type="match status" value="1"/>
</dbReference>
<keyword evidence="1" id="KW-0446">Lipid-binding</keyword>
<dbReference type="Pfam" id="PF02645">
    <property type="entry name" value="DegV"/>
    <property type="match status" value="1"/>
</dbReference>
<dbReference type="EMBL" id="JAFBCV010000014">
    <property type="protein sequence ID" value="MBM7840431.1"/>
    <property type="molecule type" value="Genomic_DNA"/>
</dbReference>
<evidence type="ECO:0000256" key="1">
    <source>
        <dbReference type="ARBA" id="ARBA00023121"/>
    </source>
</evidence>
<dbReference type="Gene3D" id="3.40.50.10170">
    <property type="match status" value="1"/>
</dbReference>
<dbReference type="InterPro" id="IPR043168">
    <property type="entry name" value="DegV_C"/>
</dbReference>
<organism evidence="2 3">
    <name type="scientific">Shouchella xiaoxiensis</name>
    <dbReference type="NCBI Taxonomy" id="766895"/>
    <lineage>
        <taxon>Bacteria</taxon>
        <taxon>Bacillati</taxon>
        <taxon>Bacillota</taxon>
        <taxon>Bacilli</taxon>
        <taxon>Bacillales</taxon>
        <taxon>Bacillaceae</taxon>
        <taxon>Shouchella</taxon>
    </lineage>
</organism>
<dbReference type="PROSITE" id="PS51482">
    <property type="entry name" value="DEGV"/>
    <property type="match status" value="1"/>
</dbReference>
<evidence type="ECO:0000313" key="2">
    <source>
        <dbReference type="EMBL" id="MBM7840431.1"/>
    </source>
</evidence>
<dbReference type="SUPFAM" id="SSF82549">
    <property type="entry name" value="DAK1/DegV-like"/>
    <property type="match status" value="1"/>
</dbReference>
<accession>A0ABS2SZH8</accession>
<dbReference type="Proteomes" id="UP001179280">
    <property type="component" value="Unassembled WGS sequence"/>
</dbReference>
<sequence length="281" mass="31034">MMHKTAIITDSTAYLDESLIEKLEVQVIPLSVNFGEKTFREGSDITTSLFYQKLEDEVSLPTTSQPAIGEFVALMEQLKSNGVTDIVCIHLSAKISGTLQTALSAGEMVEDVSVFGFDSEISCSPQGFYVQVAAKMAQEGSTGSEIMTYLTEMKHQVRAYFMVHDLNHLRRGGRLNGAQAIVGSLLQIKPILHFEDGLIMPYEKVRTEKKALNRILDMLFEDLEEDIVNEIAVIHANRLEGAESLVQSIKEKYPNASIHISYFGPVIGTHLGSGSLGIGWY</sequence>
<dbReference type="PANTHER" id="PTHR33434:SF2">
    <property type="entry name" value="FATTY ACID-BINDING PROTEIN TM_1468"/>
    <property type="match status" value="1"/>
</dbReference>
<protein>
    <submittedName>
        <fullName evidence="2">DegV family protein with EDD domain</fullName>
    </submittedName>
</protein>
<dbReference type="InterPro" id="IPR003797">
    <property type="entry name" value="DegV"/>
</dbReference>
<proteinExistence type="predicted"/>
<name>A0ABS2SZH8_9BACI</name>
<evidence type="ECO:0000313" key="3">
    <source>
        <dbReference type="Proteomes" id="UP001179280"/>
    </source>
</evidence>
<dbReference type="Gene3D" id="3.30.1180.10">
    <property type="match status" value="1"/>
</dbReference>
<dbReference type="InterPro" id="IPR050270">
    <property type="entry name" value="DegV_domain_contain"/>
</dbReference>
<dbReference type="PANTHER" id="PTHR33434">
    <property type="entry name" value="DEGV DOMAIN-CONTAINING PROTEIN DR_1986-RELATED"/>
    <property type="match status" value="1"/>
</dbReference>
<gene>
    <name evidence="2" type="ORF">JOC54_003723</name>
</gene>
<keyword evidence="3" id="KW-1185">Reference proteome</keyword>